<gene>
    <name evidence="1" type="ORF">SBF1_50030</name>
</gene>
<dbReference type="Proteomes" id="UP000238916">
    <property type="component" value="Unassembled WGS sequence"/>
</dbReference>
<sequence length="201" mass="23657">MSNRHGHPLTSEQKGAREIEYRKMALEFHKETGRSPRMADLPFPYKIFKVHDTWNAFLEDCGLEVNRLTTDVEKYSLIFDYKELAKNLERTPYALEFYKKFGCQYAVRKLFGSWNAFVKACDLKLNRFTGAEKEELVERVLKLAKKLGKTPTTREFNAHAKKSNLCTTMVICRYFGTWTECLEFCGLEPNQNKNFKRRKKD</sequence>
<evidence type="ECO:0000313" key="1">
    <source>
        <dbReference type="EMBL" id="SPF51146.1"/>
    </source>
</evidence>
<reference evidence="2" key="1">
    <citation type="submission" date="2018-02" db="EMBL/GenBank/DDBJ databases">
        <authorList>
            <person name="Hausmann B."/>
        </authorList>
    </citation>
    <scope>NUCLEOTIDE SEQUENCE [LARGE SCALE GENOMIC DNA]</scope>
    <source>
        <strain evidence="2">Peat soil MAG SbF1</strain>
    </source>
</reference>
<protein>
    <submittedName>
        <fullName evidence="1">Uncharacterized protein</fullName>
    </submittedName>
</protein>
<accession>A0A2U3LH61</accession>
<name>A0A2U3LH61_9FIRM</name>
<evidence type="ECO:0000313" key="2">
    <source>
        <dbReference type="Proteomes" id="UP000238916"/>
    </source>
</evidence>
<dbReference type="InterPro" id="IPR041025">
    <property type="entry name" value="HNH_repeat"/>
</dbReference>
<dbReference type="EMBL" id="OMOF01000445">
    <property type="protein sequence ID" value="SPF51146.1"/>
    <property type="molecule type" value="Genomic_DNA"/>
</dbReference>
<dbReference type="Pfam" id="PF18780">
    <property type="entry name" value="HNH_repeat"/>
    <property type="match status" value="2"/>
</dbReference>
<organism evidence="1 2">
    <name type="scientific">Candidatus Desulfosporosinus infrequens</name>
    <dbReference type="NCBI Taxonomy" id="2043169"/>
    <lineage>
        <taxon>Bacteria</taxon>
        <taxon>Bacillati</taxon>
        <taxon>Bacillota</taxon>
        <taxon>Clostridia</taxon>
        <taxon>Eubacteriales</taxon>
        <taxon>Desulfitobacteriaceae</taxon>
        <taxon>Desulfosporosinus</taxon>
    </lineage>
</organism>
<proteinExistence type="predicted"/>
<dbReference type="AlphaFoldDB" id="A0A2U3LH61"/>